<evidence type="ECO:0000313" key="2">
    <source>
        <dbReference type="Proteomes" id="UP000199310"/>
    </source>
</evidence>
<organism evidence="1 2">
    <name type="scientific">Chitinophaga arvensicola</name>
    <dbReference type="NCBI Taxonomy" id="29529"/>
    <lineage>
        <taxon>Bacteria</taxon>
        <taxon>Pseudomonadati</taxon>
        <taxon>Bacteroidota</taxon>
        <taxon>Chitinophagia</taxon>
        <taxon>Chitinophagales</taxon>
        <taxon>Chitinophagaceae</taxon>
        <taxon>Chitinophaga</taxon>
    </lineage>
</organism>
<dbReference type="OrthoDB" id="5502466at2"/>
<dbReference type="STRING" id="29529.SAMN04488122_3378"/>
<reference evidence="2" key="1">
    <citation type="submission" date="2016-10" db="EMBL/GenBank/DDBJ databases">
        <authorList>
            <person name="Varghese N."/>
            <person name="Submissions S."/>
        </authorList>
    </citation>
    <scope>NUCLEOTIDE SEQUENCE [LARGE SCALE GENOMIC DNA]</scope>
    <source>
        <strain evidence="2">DSM 3695</strain>
    </source>
</reference>
<keyword evidence="2" id="KW-1185">Reference proteome</keyword>
<dbReference type="Proteomes" id="UP000199310">
    <property type="component" value="Unassembled WGS sequence"/>
</dbReference>
<accession>A0A1I0RTR2</accession>
<name>A0A1I0RTR2_9BACT</name>
<gene>
    <name evidence="1" type="ORF">SAMN04488122_3378</name>
</gene>
<dbReference type="EMBL" id="FOJG01000001">
    <property type="protein sequence ID" value="SEW44799.1"/>
    <property type="molecule type" value="Genomic_DNA"/>
</dbReference>
<sequence>MFGLFGKKYSNPALLEELRTRQDRWFVFLDKLETRMDELTTAAVPELHTVYQQDDDPYKRSHGQMLMGLIGQVNHMREKANEVREDNIVSFLYGAEATVPVITSEAGRDYHNRILAFRMACINRYYIFDEKVNEAIVLLKGTEGQQDLEGAYREQLAAFERIRDKFSCKQCGGNITIPKMFFIDTYVTCSFCHSQNTFKPSTAARMVMHNARALAEQRTAQLLRAYEESNPQDRSLYAIYLRAMFNEWNSIVPDMAVENEKFYQRLLEEHTINHFK</sequence>
<dbReference type="RefSeq" id="WP_089896616.1">
    <property type="nucleotide sequence ID" value="NZ_FOJG01000001.1"/>
</dbReference>
<dbReference type="AlphaFoldDB" id="A0A1I0RTR2"/>
<evidence type="ECO:0000313" key="1">
    <source>
        <dbReference type="EMBL" id="SEW44799.1"/>
    </source>
</evidence>
<proteinExistence type="predicted"/>
<protein>
    <submittedName>
        <fullName evidence="1">Uncharacterized protein</fullName>
    </submittedName>
</protein>